<accession>A0A1J6L1A8</accession>
<reference evidence="2" key="1">
    <citation type="submission" date="2016-11" db="EMBL/GenBank/DDBJ databases">
        <title>The genome of Nicotiana attenuata.</title>
        <authorList>
            <person name="Xu S."/>
            <person name="Brockmoeller T."/>
            <person name="Gaquerel E."/>
            <person name="Navarro A."/>
            <person name="Kuhl H."/>
            <person name="Gase K."/>
            <person name="Ling Z."/>
            <person name="Zhou W."/>
            <person name="Kreitzer C."/>
            <person name="Stanke M."/>
            <person name="Tang H."/>
            <person name="Lyons E."/>
            <person name="Pandey P."/>
            <person name="Pandey S.P."/>
            <person name="Timmermann B."/>
            <person name="Baldwin I.T."/>
        </authorList>
    </citation>
    <scope>NUCLEOTIDE SEQUENCE [LARGE SCALE GENOMIC DNA]</scope>
    <source>
        <strain evidence="2">UT</strain>
    </source>
</reference>
<evidence type="ECO:0000256" key="1">
    <source>
        <dbReference type="SAM" id="MobiDB-lite"/>
    </source>
</evidence>
<comment type="caution">
    <text evidence="2">The sequence shown here is derived from an EMBL/GenBank/DDBJ whole genome shotgun (WGS) entry which is preliminary data.</text>
</comment>
<feature type="compositionally biased region" description="Acidic residues" evidence="1">
    <location>
        <begin position="1"/>
        <end position="13"/>
    </location>
</feature>
<keyword evidence="3" id="KW-1185">Reference proteome</keyword>
<dbReference type="AlphaFoldDB" id="A0A1J6L1A8"/>
<evidence type="ECO:0000313" key="3">
    <source>
        <dbReference type="Proteomes" id="UP000187609"/>
    </source>
</evidence>
<name>A0A1J6L1A8_NICAT</name>
<dbReference type="Proteomes" id="UP000187609">
    <property type="component" value="Unassembled WGS sequence"/>
</dbReference>
<evidence type="ECO:0000313" key="2">
    <source>
        <dbReference type="EMBL" id="OIT27559.1"/>
    </source>
</evidence>
<dbReference type="Gramene" id="OIT27559">
    <property type="protein sequence ID" value="OIT27559"/>
    <property type="gene ID" value="A4A49_64945"/>
</dbReference>
<feature type="region of interest" description="Disordered" evidence="1">
    <location>
        <begin position="1"/>
        <end position="36"/>
    </location>
</feature>
<sequence length="98" mass="9972">MAGDEMLDGEEGQEVSSQQVGEVSTAQQDVAGSGEVSEVLAPSFDLNVVSPTGNATPASSDYTLLGVSEREAIENMLLIATDGGLVGEYECGDVTTGS</sequence>
<dbReference type="EMBL" id="MJEQ01002361">
    <property type="protein sequence ID" value="OIT27559.1"/>
    <property type="molecule type" value="Genomic_DNA"/>
</dbReference>
<gene>
    <name evidence="2" type="ORF">A4A49_64945</name>
</gene>
<proteinExistence type="predicted"/>
<feature type="non-terminal residue" evidence="2">
    <location>
        <position position="98"/>
    </location>
</feature>
<organism evidence="2 3">
    <name type="scientific">Nicotiana attenuata</name>
    <name type="common">Coyote tobacco</name>
    <dbReference type="NCBI Taxonomy" id="49451"/>
    <lineage>
        <taxon>Eukaryota</taxon>
        <taxon>Viridiplantae</taxon>
        <taxon>Streptophyta</taxon>
        <taxon>Embryophyta</taxon>
        <taxon>Tracheophyta</taxon>
        <taxon>Spermatophyta</taxon>
        <taxon>Magnoliopsida</taxon>
        <taxon>eudicotyledons</taxon>
        <taxon>Gunneridae</taxon>
        <taxon>Pentapetalae</taxon>
        <taxon>asterids</taxon>
        <taxon>lamiids</taxon>
        <taxon>Solanales</taxon>
        <taxon>Solanaceae</taxon>
        <taxon>Nicotianoideae</taxon>
        <taxon>Nicotianeae</taxon>
        <taxon>Nicotiana</taxon>
    </lineage>
</organism>
<feature type="compositionally biased region" description="Polar residues" evidence="1">
    <location>
        <begin position="14"/>
        <end position="30"/>
    </location>
</feature>
<protein>
    <submittedName>
        <fullName evidence="2">Uncharacterized protein</fullName>
    </submittedName>
</protein>